<feature type="non-terminal residue" evidence="1">
    <location>
        <position position="84"/>
    </location>
</feature>
<evidence type="ECO:0000313" key="1">
    <source>
        <dbReference type="EMBL" id="KAG6459476.1"/>
    </source>
</evidence>
<dbReference type="AlphaFoldDB" id="A0A921ZL11"/>
<dbReference type="Proteomes" id="UP000791440">
    <property type="component" value="Unassembled WGS sequence"/>
</dbReference>
<comment type="caution">
    <text evidence="1">The sequence shown here is derived from an EMBL/GenBank/DDBJ whole genome shotgun (WGS) entry which is preliminary data.</text>
</comment>
<evidence type="ECO:0008006" key="3">
    <source>
        <dbReference type="Google" id="ProtNLM"/>
    </source>
</evidence>
<feature type="non-terminal residue" evidence="1">
    <location>
        <position position="1"/>
    </location>
</feature>
<dbReference type="EMBL" id="JH668623">
    <property type="protein sequence ID" value="KAG6459476.1"/>
    <property type="molecule type" value="Genomic_DNA"/>
</dbReference>
<evidence type="ECO:0000313" key="2">
    <source>
        <dbReference type="Proteomes" id="UP000791440"/>
    </source>
</evidence>
<sequence>RMGLRAYFEKLRTKLSRAAGALSSLLPNLEGPGIPCRRLYHGVVWSMALYGSPVWADALGKRSAALLRGPQRVVAQRAIRAYRM</sequence>
<gene>
    <name evidence="1" type="ORF">O3G_MSEX011391</name>
</gene>
<protein>
    <recommendedName>
        <fullName evidence="3">Reverse transcriptase</fullName>
    </recommendedName>
</protein>
<keyword evidence="2" id="KW-1185">Reference proteome</keyword>
<reference evidence="1" key="2">
    <citation type="submission" date="2020-12" db="EMBL/GenBank/DDBJ databases">
        <authorList>
            <person name="Kanost M."/>
        </authorList>
    </citation>
    <scope>NUCLEOTIDE SEQUENCE</scope>
</reference>
<organism evidence="1 2">
    <name type="scientific">Manduca sexta</name>
    <name type="common">Tobacco hawkmoth</name>
    <name type="synonym">Tobacco hornworm</name>
    <dbReference type="NCBI Taxonomy" id="7130"/>
    <lineage>
        <taxon>Eukaryota</taxon>
        <taxon>Metazoa</taxon>
        <taxon>Ecdysozoa</taxon>
        <taxon>Arthropoda</taxon>
        <taxon>Hexapoda</taxon>
        <taxon>Insecta</taxon>
        <taxon>Pterygota</taxon>
        <taxon>Neoptera</taxon>
        <taxon>Endopterygota</taxon>
        <taxon>Lepidoptera</taxon>
        <taxon>Glossata</taxon>
        <taxon>Ditrysia</taxon>
        <taxon>Bombycoidea</taxon>
        <taxon>Sphingidae</taxon>
        <taxon>Sphinginae</taxon>
        <taxon>Sphingini</taxon>
        <taxon>Manduca</taxon>
    </lineage>
</organism>
<reference evidence="1" key="1">
    <citation type="journal article" date="2016" name="Insect Biochem. Mol. Biol.">
        <title>Multifaceted biological insights from a draft genome sequence of the tobacco hornworm moth, Manduca sexta.</title>
        <authorList>
            <person name="Kanost M.R."/>
            <person name="Arrese E.L."/>
            <person name="Cao X."/>
            <person name="Chen Y.R."/>
            <person name="Chellapilla S."/>
            <person name="Goldsmith M.R."/>
            <person name="Grosse-Wilde E."/>
            <person name="Heckel D.G."/>
            <person name="Herndon N."/>
            <person name="Jiang H."/>
            <person name="Papanicolaou A."/>
            <person name="Qu J."/>
            <person name="Soulages J.L."/>
            <person name="Vogel H."/>
            <person name="Walters J."/>
            <person name="Waterhouse R.M."/>
            <person name="Ahn S.J."/>
            <person name="Almeida F.C."/>
            <person name="An C."/>
            <person name="Aqrawi P."/>
            <person name="Bretschneider A."/>
            <person name="Bryant W.B."/>
            <person name="Bucks S."/>
            <person name="Chao H."/>
            <person name="Chevignon G."/>
            <person name="Christen J.M."/>
            <person name="Clarke D.F."/>
            <person name="Dittmer N.T."/>
            <person name="Ferguson L.C.F."/>
            <person name="Garavelou S."/>
            <person name="Gordon K.H.J."/>
            <person name="Gunaratna R.T."/>
            <person name="Han Y."/>
            <person name="Hauser F."/>
            <person name="He Y."/>
            <person name="Heidel-Fischer H."/>
            <person name="Hirsh A."/>
            <person name="Hu Y."/>
            <person name="Jiang H."/>
            <person name="Kalra D."/>
            <person name="Klinner C."/>
            <person name="Konig C."/>
            <person name="Kovar C."/>
            <person name="Kroll A.R."/>
            <person name="Kuwar S.S."/>
            <person name="Lee S.L."/>
            <person name="Lehman R."/>
            <person name="Li K."/>
            <person name="Li Z."/>
            <person name="Liang H."/>
            <person name="Lovelace S."/>
            <person name="Lu Z."/>
            <person name="Mansfield J.H."/>
            <person name="McCulloch K.J."/>
            <person name="Mathew T."/>
            <person name="Morton B."/>
            <person name="Muzny D.M."/>
            <person name="Neunemann D."/>
            <person name="Ongeri F."/>
            <person name="Pauchet Y."/>
            <person name="Pu L.L."/>
            <person name="Pyrousis I."/>
            <person name="Rao X.J."/>
            <person name="Redding A."/>
            <person name="Roesel C."/>
            <person name="Sanchez-Gracia A."/>
            <person name="Schaack S."/>
            <person name="Shukla A."/>
            <person name="Tetreau G."/>
            <person name="Wang Y."/>
            <person name="Xiong G.H."/>
            <person name="Traut W."/>
            <person name="Walsh T.K."/>
            <person name="Worley K.C."/>
            <person name="Wu D."/>
            <person name="Wu W."/>
            <person name="Wu Y.Q."/>
            <person name="Zhang X."/>
            <person name="Zou Z."/>
            <person name="Zucker H."/>
            <person name="Briscoe A.D."/>
            <person name="Burmester T."/>
            <person name="Clem R.J."/>
            <person name="Feyereisen R."/>
            <person name="Grimmelikhuijzen C.J.P."/>
            <person name="Hamodrakas S.J."/>
            <person name="Hansson B.S."/>
            <person name="Huguet E."/>
            <person name="Jermiin L.S."/>
            <person name="Lan Q."/>
            <person name="Lehman H.K."/>
            <person name="Lorenzen M."/>
            <person name="Merzendorfer H."/>
            <person name="Michalopoulos I."/>
            <person name="Morton D.B."/>
            <person name="Muthukrishnan S."/>
            <person name="Oakeshott J.G."/>
            <person name="Palmer W."/>
            <person name="Park Y."/>
            <person name="Passarelli A.L."/>
            <person name="Rozas J."/>
            <person name="Schwartz L.M."/>
            <person name="Smith W."/>
            <person name="Southgate A."/>
            <person name="Vilcinskas A."/>
            <person name="Vogt R."/>
            <person name="Wang P."/>
            <person name="Werren J."/>
            <person name="Yu X.Q."/>
            <person name="Zhou J.J."/>
            <person name="Brown S.J."/>
            <person name="Scherer S.E."/>
            <person name="Richards S."/>
            <person name="Blissard G.W."/>
        </authorList>
    </citation>
    <scope>NUCLEOTIDE SEQUENCE</scope>
</reference>
<proteinExistence type="predicted"/>
<accession>A0A921ZL11</accession>
<name>A0A921ZL11_MANSE</name>